<dbReference type="AlphaFoldDB" id="A0A6B0UN88"/>
<organism evidence="2">
    <name type="scientific">Ixodes ricinus</name>
    <name type="common">Common tick</name>
    <name type="synonym">Acarus ricinus</name>
    <dbReference type="NCBI Taxonomy" id="34613"/>
    <lineage>
        <taxon>Eukaryota</taxon>
        <taxon>Metazoa</taxon>
        <taxon>Ecdysozoa</taxon>
        <taxon>Arthropoda</taxon>
        <taxon>Chelicerata</taxon>
        <taxon>Arachnida</taxon>
        <taxon>Acari</taxon>
        <taxon>Parasitiformes</taxon>
        <taxon>Ixodida</taxon>
        <taxon>Ixodoidea</taxon>
        <taxon>Ixodidae</taxon>
        <taxon>Ixodinae</taxon>
        <taxon>Ixodes</taxon>
    </lineage>
</organism>
<proteinExistence type="predicted"/>
<name>A0A6B0UN88_IXORI</name>
<evidence type="ECO:0000256" key="1">
    <source>
        <dbReference type="SAM" id="MobiDB-lite"/>
    </source>
</evidence>
<evidence type="ECO:0000313" key="2">
    <source>
        <dbReference type="EMBL" id="MXU91307.1"/>
    </source>
</evidence>
<reference evidence="2" key="1">
    <citation type="submission" date="2019-12" db="EMBL/GenBank/DDBJ databases">
        <title>An insight into the sialome of adult female Ixodes ricinus ticks feeding for 6 days.</title>
        <authorList>
            <person name="Perner J."/>
            <person name="Ribeiro J.M.C."/>
        </authorList>
    </citation>
    <scope>NUCLEOTIDE SEQUENCE</scope>
    <source>
        <strain evidence="2">Semi-engorged</strain>
        <tissue evidence="2">Salivary glands</tissue>
    </source>
</reference>
<dbReference type="EMBL" id="GIFC01009224">
    <property type="protein sequence ID" value="MXU91307.1"/>
    <property type="molecule type" value="Transcribed_RNA"/>
</dbReference>
<sequence length="121" mass="13781">MKTFMHIRRWCLPPATAADIFVAVPAVALRMCVALREPGLYAASSLRREVKLKMVNDNLSFWFFIYIRVDDYRQPEKPKETRATGPLPRESGMKLGTQALGTTTKRVPRVFVDANEKSLKP</sequence>
<accession>A0A6B0UN88</accession>
<protein>
    <submittedName>
        <fullName evidence="2">Uncharacterized protein</fullName>
    </submittedName>
</protein>
<feature type="region of interest" description="Disordered" evidence="1">
    <location>
        <begin position="76"/>
        <end position="99"/>
    </location>
</feature>